<evidence type="ECO:0000313" key="7">
    <source>
        <dbReference type="EMBL" id="TCK98086.1"/>
    </source>
</evidence>
<dbReference type="GO" id="GO:0005524">
    <property type="term" value="F:ATP binding"/>
    <property type="evidence" value="ECO:0007669"/>
    <property type="project" value="UniProtKB-KW"/>
</dbReference>
<dbReference type="PANTHER" id="PTHR42749:SF1">
    <property type="entry name" value="CELL SHAPE-DETERMINING PROTEIN MREB"/>
    <property type="match status" value="1"/>
</dbReference>
<feature type="binding site" evidence="6">
    <location>
        <begin position="287"/>
        <end position="290"/>
    </location>
    <ligand>
        <name>ATP</name>
        <dbReference type="ChEBI" id="CHEBI:30616"/>
    </ligand>
</feature>
<keyword evidence="2 6" id="KW-0547">Nucleotide-binding</keyword>
<gene>
    <name evidence="6" type="primary">mreB</name>
    <name evidence="7" type="ORF">EDC19_0503</name>
</gene>
<dbReference type="InterPro" id="IPR004753">
    <property type="entry name" value="MreB"/>
</dbReference>
<dbReference type="GO" id="GO:0008360">
    <property type="term" value="P:regulation of cell shape"/>
    <property type="evidence" value="ECO:0007669"/>
    <property type="project" value="UniProtKB-UniRule"/>
</dbReference>
<comment type="similarity">
    <text evidence="5 6">Belongs to the FtsA/MreB family.</text>
</comment>
<protein>
    <recommendedName>
        <fullName evidence="6">Cell shape-determining protein MreB</fullName>
    </recommendedName>
</protein>
<keyword evidence="3 6" id="KW-0067">ATP-binding</keyword>
<evidence type="ECO:0000256" key="5">
    <source>
        <dbReference type="ARBA" id="ARBA00023458"/>
    </source>
</evidence>
<dbReference type="Gene3D" id="3.30.420.40">
    <property type="match status" value="3"/>
</dbReference>
<accession>A0A4R1MY02</accession>
<name>A0A4R1MY02_9FIRM</name>
<dbReference type="RefSeq" id="WP_132280021.1">
    <property type="nucleotide sequence ID" value="NZ_SMGQ01000011.1"/>
</dbReference>
<keyword evidence="4 6" id="KW-0133">Cell shape</keyword>
<dbReference type="PANTHER" id="PTHR42749">
    <property type="entry name" value="CELL SHAPE-DETERMINING PROTEIN MREB"/>
    <property type="match status" value="1"/>
</dbReference>
<evidence type="ECO:0000256" key="4">
    <source>
        <dbReference type="ARBA" id="ARBA00022960"/>
    </source>
</evidence>
<evidence type="ECO:0000313" key="8">
    <source>
        <dbReference type="Proteomes" id="UP000294545"/>
    </source>
</evidence>
<proteinExistence type="inferred from homology"/>
<dbReference type="PRINTS" id="PR01652">
    <property type="entry name" value="SHAPEPROTEIN"/>
</dbReference>
<dbReference type="Proteomes" id="UP000294545">
    <property type="component" value="Unassembled WGS sequence"/>
</dbReference>
<dbReference type="Pfam" id="PF06723">
    <property type="entry name" value="MreB_Mbl"/>
    <property type="match status" value="1"/>
</dbReference>
<reference evidence="7 8" key="1">
    <citation type="submission" date="2019-03" db="EMBL/GenBank/DDBJ databases">
        <title>Genomic Encyclopedia of Type Strains, Phase IV (KMG-IV): sequencing the most valuable type-strain genomes for metagenomic binning, comparative biology and taxonomic classification.</title>
        <authorList>
            <person name="Goeker M."/>
        </authorList>
    </citation>
    <scope>NUCLEOTIDE SEQUENCE [LARGE SCALE GENOMIC DNA]</scope>
    <source>
        <strain evidence="7 8">DSM 24176</strain>
    </source>
</reference>
<dbReference type="GO" id="GO:0005737">
    <property type="term" value="C:cytoplasm"/>
    <property type="evidence" value="ECO:0007669"/>
    <property type="project" value="UniProtKB-SubCell"/>
</dbReference>
<dbReference type="EMBL" id="SMGQ01000011">
    <property type="protein sequence ID" value="TCK98086.1"/>
    <property type="molecule type" value="Genomic_DNA"/>
</dbReference>
<dbReference type="HAMAP" id="MF_02207">
    <property type="entry name" value="MreB"/>
    <property type="match status" value="1"/>
</dbReference>
<comment type="function">
    <text evidence="6">Forms membrane-associated dynamic filaments that are essential for cell shape determination. Acts by regulating cell wall synthesis and cell elongation, and thus cell shape. A feedback loop between cell geometry and MreB localization may maintain elongated cell shape by targeting cell wall growth to regions of negative cell wall curvature.</text>
</comment>
<keyword evidence="1 6" id="KW-0963">Cytoplasm</keyword>
<dbReference type="OrthoDB" id="9768127at2"/>
<dbReference type="AlphaFoldDB" id="A0A4R1MY02"/>
<dbReference type="GO" id="GO:0000902">
    <property type="term" value="P:cell morphogenesis"/>
    <property type="evidence" value="ECO:0007669"/>
    <property type="project" value="InterPro"/>
</dbReference>
<evidence type="ECO:0000256" key="3">
    <source>
        <dbReference type="ARBA" id="ARBA00022840"/>
    </source>
</evidence>
<evidence type="ECO:0000256" key="1">
    <source>
        <dbReference type="ARBA" id="ARBA00022490"/>
    </source>
</evidence>
<dbReference type="InterPro" id="IPR043129">
    <property type="entry name" value="ATPase_NBD"/>
</dbReference>
<comment type="caution">
    <text evidence="7">The sequence shown here is derived from an EMBL/GenBank/DDBJ whole genome shotgun (WGS) entry which is preliminary data.</text>
</comment>
<comment type="caution">
    <text evidence="6">Lacks conserved residue(s) required for the propagation of feature annotation.</text>
</comment>
<comment type="subcellular location">
    <subcellularLocation>
        <location evidence="6">Cytoplasm</location>
    </subcellularLocation>
    <text evidence="6">Membrane-associated.</text>
</comment>
<dbReference type="SUPFAM" id="SSF53067">
    <property type="entry name" value="Actin-like ATPase domain"/>
    <property type="match status" value="2"/>
</dbReference>
<dbReference type="InterPro" id="IPR056546">
    <property type="entry name" value="MreB_MamK-like"/>
</dbReference>
<evidence type="ECO:0000256" key="6">
    <source>
        <dbReference type="HAMAP-Rule" id="MF_02207"/>
    </source>
</evidence>
<dbReference type="CDD" id="cd10225">
    <property type="entry name" value="ASKHA_NBD_MreB-like"/>
    <property type="match status" value="1"/>
</dbReference>
<keyword evidence="8" id="KW-1185">Reference proteome</keyword>
<sequence length="345" mass="38131">MVLAKVIGIDLGTKSVKIYKKYKGVVLLENNIIAQQKRSKNIFAAGNKAYEMLERTPKDIFVSYPVRSGVIADFDNMVKLINWYLNKINCKKGLFSNNTAYISVPWDISEVEKRAIYDLINHSNASIKKIKIIDKPIAAALGADINVQSPEGNMIVDIGGDTTEISVVSLGGIVSSKLINIGGNHLDEAIINYTKKNKGILIGSRTAEVVKMNLSTAIETNIGSIKVFGRDLVTGLPKEFEINSLEVYYAIKEYLYSIIDTIKFILERTPPELSADIIEQGIYLTGGGALIEGLPELIYKETDLKVNCVEEPMNSVIRGIGKIVEKTNTYESLIVAPKAKKYKYS</sequence>
<organism evidence="7 8">
    <name type="scientific">Natranaerovirga hydrolytica</name>
    <dbReference type="NCBI Taxonomy" id="680378"/>
    <lineage>
        <taxon>Bacteria</taxon>
        <taxon>Bacillati</taxon>
        <taxon>Bacillota</taxon>
        <taxon>Clostridia</taxon>
        <taxon>Lachnospirales</taxon>
        <taxon>Natranaerovirgaceae</taxon>
        <taxon>Natranaerovirga</taxon>
    </lineage>
</organism>
<feature type="binding site" evidence="6">
    <location>
        <begin position="208"/>
        <end position="211"/>
    </location>
    <ligand>
        <name>ATP</name>
        <dbReference type="ChEBI" id="CHEBI:30616"/>
    </ligand>
</feature>
<evidence type="ECO:0000256" key="2">
    <source>
        <dbReference type="ARBA" id="ARBA00022741"/>
    </source>
</evidence>
<dbReference type="NCBIfam" id="NF010539">
    <property type="entry name" value="PRK13927.1"/>
    <property type="match status" value="1"/>
</dbReference>
<comment type="subunit">
    <text evidence="6">Forms polymers.</text>
</comment>